<reference evidence="5 6" key="1">
    <citation type="submission" date="2021-05" db="EMBL/GenBank/DDBJ databases">
        <title>Novel Bacillus species.</title>
        <authorList>
            <person name="Liu G."/>
        </authorList>
    </citation>
    <scope>NUCLEOTIDE SEQUENCE [LARGE SCALE GENOMIC DNA]</scope>
    <source>
        <strain evidence="5 6">FJAT-49732</strain>
    </source>
</reference>
<dbReference type="SUPFAM" id="SSF47413">
    <property type="entry name" value="lambda repressor-like DNA-binding domains"/>
    <property type="match status" value="1"/>
</dbReference>
<dbReference type="CDD" id="cd06267">
    <property type="entry name" value="PBP1_LacI_sugar_binding-like"/>
    <property type="match status" value="1"/>
</dbReference>
<name>A0A942YKJ3_9BACI</name>
<evidence type="ECO:0000259" key="4">
    <source>
        <dbReference type="PROSITE" id="PS50932"/>
    </source>
</evidence>
<evidence type="ECO:0000313" key="6">
    <source>
        <dbReference type="Proteomes" id="UP000682713"/>
    </source>
</evidence>
<sequence>MKIVKRWTIKDIAKKAGVSITTVSRVLNQKEEGMSQKTREKVLKVMEEVDFQPNQFARGLVTKRSKTFGLIVPNISNPYFPELCRGVEDEANEREYSLIICNSDDRSDKEKRYLRLLEEQQVDGIIFSAKDYLDPSDEEQLSRAKIPFVLIDRGKNEKKHSGVFLDNYKGGYLAGKHLIELGHRKIACIIGPRSISLSNERLEGFKRALSESGVELLPSHIIEGNFQMEMAYHKSKDLLMKKEVTAIFAFNDVMAFGVYRMAHELGIHIPTELSIVGFDDIPLVSALIPKLTTVRQDTYQMGREAVKLLIQKFENTETKSVMFNPTLVVRESSTSPNLLL</sequence>
<dbReference type="PRINTS" id="PR00036">
    <property type="entry name" value="HTHLACI"/>
</dbReference>
<dbReference type="Gene3D" id="1.10.260.40">
    <property type="entry name" value="lambda repressor-like DNA-binding domains"/>
    <property type="match status" value="1"/>
</dbReference>
<keyword evidence="2 5" id="KW-0238">DNA-binding</keyword>
<evidence type="ECO:0000313" key="5">
    <source>
        <dbReference type="EMBL" id="MBS4198635.1"/>
    </source>
</evidence>
<dbReference type="AlphaFoldDB" id="A0A942YKJ3"/>
<comment type="caution">
    <text evidence="5">The sequence shown here is derived from an EMBL/GenBank/DDBJ whole genome shotgun (WGS) entry which is preliminary data.</text>
</comment>
<dbReference type="GO" id="GO:0000976">
    <property type="term" value="F:transcription cis-regulatory region binding"/>
    <property type="evidence" value="ECO:0007669"/>
    <property type="project" value="TreeGrafter"/>
</dbReference>
<keyword evidence="1" id="KW-0805">Transcription regulation</keyword>
<dbReference type="EMBL" id="JAGYPJ010000001">
    <property type="protein sequence ID" value="MBS4198635.1"/>
    <property type="molecule type" value="Genomic_DNA"/>
</dbReference>
<dbReference type="PANTHER" id="PTHR30146:SF109">
    <property type="entry name" value="HTH-TYPE TRANSCRIPTIONAL REGULATOR GALS"/>
    <property type="match status" value="1"/>
</dbReference>
<dbReference type="PROSITE" id="PS50932">
    <property type="entry name" value="HTH_LACI_2"/>
    <property type="match status" value="1"/>
</dbReference>
<dbReference type="PROSITE" id="PS00356">
    <property type="entry name" value="HTH_LACI_1"/>
    <property type="match status" value="1"/>
</dbReference>
<dbReference type="InterPro" id="IPR028082">
    <property type="entry name" value="Peripla_BP_I"/>
</dbReference>
<organism evidence="5 6">
    <name type="scientific">Lederbergia citrisecunda</name>
    <dbReference type="NCBI Taxonomy" id="2833583"/>
    <lineage>
        <taxon>Bacteria</taxon>
        <taxon>Bacillati</taxon>
        <taxon>Bacillota</taxon>
        <taxon>Bacilli</taxon>
        <taxon>Bacillales</taxon>
        <taxon>Bacillaceae</taxon>
        <taxon>Lederbergia</taxon>
    </lineage>
</organism>
<dbReference type="InterPro" id="IPR010982">
    <property type="entry name" value="Lambda_DNA-bd_dom_sf"/>
</dbReference>
<evidence type="ECO:0000256" key="2">
    <source>
        <dbReference type="ARBA" id="ARBA00023125"/>
    </source>
</evidence>
<keyword evidence="3" id="KW-0804">Transcription</keyword>
<keyword evidence="6" id="KW-1185">Reference proteome</keyword>
<dbReference type="Pfam" id="PF00356">
    <property type="entry name" value="LacI"/>
    <property type="match status" value="1"/>
</dbReference>
<dbReference type="Gene3D" id="3.40.50.2300">
    <property type="match status" value="2"/>
</dbReference>
<evidence type="ECO:0000256" key="1">
    <source>
        <dbReference type="ARBA" id="ARBA00023015"/>
    </source>
</evidence>
<proteinExistence type="predicted"/>
<feature type="domain" description="HTH lacI-type" evidence="4">
    <location>
        <begin position="8"/>
        <end position="62"/>
    </location>
</feature>
<dbReference type="PANTHER" id="PTHR30146">
    <property type="entry name" value="LACI-RELATED TRANSCRIPTIONAL REPRESSOR"/>
    <property type="match status" value="1"/>
</dbReference>
<protein>
    <submittedName>
        <fullName evidence="5">LacI family DNA-binding transcriptional regulator</fullName>
    </submittedName>
</protein>
<dbReference type="GO" id="GO:0003700">
    <property type="term" value="F:DNA-binding transcription factor activity"/>
    <property type="evidence" value="ECO:0007669"/>
    <property type="project" value="TreeGrafter"/>
</dbReference>
<dbReference type="Proteomes" id="UP000682713">
    <property type="component" value="Unassembled WGS sequence"/>
</dbReference>
<dbReference type="SMART" id="SM00354">
    <property type="entry name" value="HTH_LACI"/>
    <property type="match status" value="1"/>
</dbReference>
<accession>A0A942YKJ3</accession>
<dbReference type="SUPFAM" id="SSF53822">
    <property type="entry name" value="Periplasmic binding protein-like I"/>
    <property type="match status" value="1"/>
</dbReference>
<dbReference type="InterPro" id="IPR001761">
    <property type="entry name" value="Peripla_BP/Lac1_sug-bd_dom"/>
</dbReference>
<gene>
    <name evidence="5" type="ORF">KHA93_03095</name>
</gene>
<dbReference type="Pfam" id="PF00532">
    <property type="entry name" value="Peripla_BP_1"/>
    <property type="match status" value="1"/>
</dbReference>
<evidence type="ECO:0000256" key="3">
    <source>
        <dbReference type="ARBA" id="ARBA00023163"/>
    </source>
</evidence>
<dbReference type="InterPro" id="IPR000843">
    <property type="entry name" value="HTH_LacI"/>
</dbReference>
<dbReference type="CDD" id="cd01392">
    <property type="entry name" value="HTH_LacI"/>
    <property type="match status" value="1"/>
</dbReference>
<dbReference type="RefSeq" id="WP_213109377.1">
    <property type="nucleotide sequence ID" value="NZ_JAGYPJ010000001.1"/>
</dbReference>